<sequence length="93" mass="11074">MTDNLSLLSRKDLIEKLAAIEHERWAHWQSYLHEQCVRQEDGSLIIPAKLAERWEKQIATPYTSLSDEEKNSDREQVYRYLPVIESELSSDWR</sequence>
<geneLocation type="plasmid" evidence="1 2">
    <name>unnamed1</name>
</geneLocation>
<proteinExistence type="predicted"/>
<accession>A0AAQ3LFJ0</accession>
<reference evidence="1" key="2">
    <citation type="submission" date="2023-10" db="EMBL/GenBank/DDBJ databases">
        <title>Pathogen: clinical or host-associated sample.</title>
        <authorList>
            <person name="Hergert J."/>
            <person name="Casey R."/>
            <person name="Wagner J."/>
            <person name="Young E.L."/>
            <person name="Oakeson K.F."/>
        </authorList>
    </citation>
    <scope>NUCLEOTIDE SEQUENCE</scope>
    <source>
        <strain evidence="1">2021CK-01020</strain>
        <plasmid evidence="1">unnamed1</plasmid>
    </source>
</reference>
<dbReference type="RefSeq" id="WP_071540639.1">
    <property type="nucleotide sequence ID" value="NZ_CP032761.1"/>
</dbReference>
<keyword evidence="1" id="KW-0614">Plasmid</keyword>
<evidence type="ECO:0000313" key="2">
    <source>
        <dbReference type="Proteomes" id="UP001297540"/>
    </source>
</evidence>
<protein>
    <submittedName>
        <fullName evidence="1">Uncharacterized protein</fullName>
    </submittedName>
</protein>
<dbReference type="Proteomes" id="UP001297540">
    <property type="component" value="Plasmid unnamed1"/>
</dbReference>
<evidence type="ECO:0000313" key="1">
    <source>
        <dbReference type="EMBL" id="WOS74286.1"/>
    </source>
</evidence>
<name>A0AAQ3LFJ0_PSEAI</name>
<gene>
    <name evidence="1" type="ORF">L4V69_01545</name>
</gene>
<organism evidence="1 2">
    <name type="scientific">Pseudomonas aeruginosa</name>
    <dbReference type="NCBI Taxonomy" id="287"/>
    <lineage>
        <taxon>Bacteria</taxon>
        <taxon>Pseudomonadati</taxon>
        <taxon>Pseudomonadota</taxon>
        <taxon>Gammaproteobacteria</taxon>
        <taxon>Pseudomonadales</taxon>
        <taxon>Pseudomonadaceae</taxon>
        <taxon>Pseudomonas</taxon>
    </lineage>
</organism>
<reference evidence="1" key="1">
    <citation type="submission" date="2023-06" db="EMBL/GenBank/DDBJ databases">
        <authorList>
            <consortium name="Clinical and Environmental Microbiology Branch: Whole genome sequencing antimicrobial resistance pathogens in the healthcare setting"/>
        </authorList>
    </citation>
    <scope>NUCLEOTIDE SEQUENCE</scope>
    <source>
        <strain evidence="1">2021CK-01020</strain>
        <plasmid evidence="1">unnamed1</plasmid>
    </source>
</reference>
<dbReference type="AlphaFoldDB" id="A0AAQ3LFJ0"/>
<dbReference type="EMBL" id="CP136985">
    <property type="protein sequence ID" value="WOS74286.1"/>
    <property type="molecule type" value="Genomic_DNA"/>
</dbReference>